<name>A0A5P3MQX5_NEIAN</name>
<evidence type="ECO:0000256" key="2">
    <source>
        <dbReference type="ARBA" id="ARBA00023015"/>
    </source>
</evidence>
<keyword evidence="4" id="KW-0804">Transcription</keyword>
<dbReference type="GO" id="GO:0003700">
    <property type="term" value="F:DNA-binding transcription factor activity"/>
    <property type="evidence" value="ECO:0007669"/>
    <property type="project" value="InterPro"/>
</dbReference>
<dbReference type="InterPro" id="IPR036388">
    <property type="entry name" value="WH-like_DNA-bd_sf"/>
</dbReference>
<dbReference type="Gene3D" id="1.10.10.10">
    <property type="entry name" value="Winged helix-like DNA-binding domain superfamily/Winged helix DNA-binding domain"/>
    <property type="match status" value="1"/>
</dbReference>
<dbReference type="OrthoDB" id="9178040at2"/>
<dbReference type="FunFam" id="1.10.10.10:FF:000001">
    <property type="entry name" value="LysR family transcriptional regulator"/>
    <property type="match status" value="1"/>
</dbReference>
<dbReference type="PANTHER" id="PTHR30537:SF3">
    <property type="entry name" value="TRANSCRIPTIONAL REGULATORY PROTEIN"/>
    <property type="match status" value="1"/>
</dbReference>
<evidence type="ECO:0000256" key="4">
    <source>
        <dbReference type="ARBA" id="ARBA00023163"/>
    </source>
</evidence>
<feature type="domain" description="HTH lysR-type" evidence="5">
    <location>
        <begin position="1"/>
        <end position="60"/>
    </location>
</feature>
<dbReference type="EMBL" id="CP031699">
    <property type="protein sequence ID" value="QEY24007.1"/>
    <property type="molecule type" value="Genomic_DNA"/>
</dbReference>
<dbReference type="InterPro" id="IPR036390">
    <property type="entry name" value="WH_DNA-bd_sf"/>
</dbReference>
<evidence type="ECO:0000259" key="5">
    <source>
        <dbReference type="PROSITE" id="PS50931"/>
    </source>
</evidence>
<evidence type="ECO:0000313" key="6">
    <source>
        <dbReference type="EMBL" id="QEY24007.1"/>
    </source>
</evidence>
<keyword evidence="3" id="KW-0238">DNA-binding</keyword>
<sequence length="306" mass="34686">MQNRFEALRVFCSLAETLQFKETANRLAVSAPVVTRVIAELENYLGEALFQRNTRQVKLTDFGGQFLPKAKKLLADSEALFVPSRSHLADEMAGVVRLTIPDLPNEKAVLQALGERLKAYPDLVLDLRKDTVRLNVVEHQIDLGVRIGTVQDNRFIVKTVGSTREKIVATPDFLAQHGKPKRWQDLADFPLIGCIDHNTGRAENWYFNTDIQITPSRPIALTNDYQSVLPLVQAGLGIGFLLDWQCEPYLQTGDLIELFPKLSRPNWQIYLYRPQRTVTPVRVKVVFDVLAEILDTRLPKISPSKR</sequence>
<evidence type="ECO:0000313" key="7">
    <source>
        <dbReference type="Proteomes" id="UP000325536"/>
    </source>
</evidence>
<dbReference type="Proteomes" id="UP000325536">
    <property type="component" value="Chromosome"/>
</dbReference>
<dbReference type="AlphaFoldDB" id="A0A5P3MQX5"/>
<dbReference type="InterPro" id="IPR000847">
    <property type="entry name" value="LysR_HTH_N"/>
</dbReference>
<dbReference type="PROSITE" id="PS50931">
    <property type="entry name" value="HTH_LYSR"/>
    <property type="match status" value="1"/>
</dbReference>
<dbReference type="SUPFAM" id="SSF46785">
    <property type="entry name" value="Winged helix' DNA-binding domain"/>
    <property type="match status" value="1"/>
</dbReference>
<dbReference type="Pfam" id="PF00126">
    <property type="entry name" value="HTH_1"/>
    <property type="match status" value="1"/>
</dbReference>
<dbReference type="Gene3D" id="3.40.190.290">
    <property type="match status" value="1"/>
</dbReference>
<dbReference type="GO" id="GO:0043565">
    <property type="term" value="F:sequence-specific DNA binding"/>
    <property type="evidence" value="ECO:0007669"/>
    <property type="project" value="TreeGrafter"/>
</dbReference>
<evidence type="ECO:0000256" key="3">
    <source>
        <dbReference type="ARBA" id="ARBA00023125"/>
    </source>
</evidence>
<dbReference type="RefSeq" id="WP_123795190.1">
    <property type="nucleotide sequence ID" value="NZ_CP031699.1"/>
</dbReference>
<dbReference type="Pfam" id="PF03466">
    <property type="entry name" value="LysR_substrate"/>
    <property type="match status" value="1"/>
</dbReference>
<comment type="similarity">
    <text evidence="1">Belongs to the LysR transcriptional regulatory family.</text>
</comment>
<dbReference type="KEGG" id="naq:D0T90_05435"/>
<keyword evidence="2" id="KW-0805">Transcription regulation</keyword>
<dbReference type="InterPro" id="IPR058163">
    <property type="entry name" value="LysR-type_TF_proteobact-type"/>
</dbReference>
<reference evidence="6 7" key="1">
    <citation type="submission" date="2018-08" db="EMBL/GenBank/DDBJ databases">
        <title>Neisseria animalis ATCC 49930 complete genome.</title>
        <authorList>
            <person name="Veseli I.A."/>
            <person name="Mascarenhas dos Santos A.C."/>
            <person name="Buttler R."/>
            <person name="Pombert J.-F."/>
        </authorList>
    </citation>
    <scope>NUCLEOTIDE SEQUENCE [LARGE SCALE GENOMIC DNA]</scope>
    <source>
        <strain evidence="6 7">ATCC 49930</strain>
    </source>
</reference>
<keyword evidence="7" id="KW-1185">Reference proteome</keyword>
<dbReference type="InterPro" id="IPR005119">
    <property type="entry name" value="LysR_subst-bd"/>
</dbReference>
<dbReference type="GO" id="GO:0006351">
    <property type="term" value="P:DNA-templated transcription"/>
    <property type="evidence" value="ECO:0007669"/>
    <property type="project" value="TreeGrafter"/>
</dbReference>
<dbReference type="PANTHER" id="PTHR30537">
    <property type="entry name" value="HTH-TYPE TRANSCRIPTIONAL REGULATOR"/>
    <property type="match status" value="1"/>
</dbReference>
<dbReference type="CDD" id="cd08422">
    <property type="entry name" value="PBP2_CrgA_like"/>
    <property type="match status" value="1"/>
</dbReference>
<evidence type="ECO:0000256" key="1">
    <source>
        <dbReference type="ARBA" id="ARBA00009437"/>
    </source>
</evidence>
<protein>
    <submittedName>
        <fullName evidence="6">LysR family transcriptional regulator</fullName>
    </submittedName>
</protein>
<dbReference type="SUPFAM" id="SSF53850">
    <property type="entry name" value="Periplasmic binding protein-like II"/>
    <property type="match status" value="1"/>
</dbReference>
<proteinExistence type="inferred from homology"/>
<gene>
    <name evidence="6" type="ORF">D0T90_05435</name>
</gene>
<organism evidence="6 7">
    <name type="scientific">Neisseria animalis</name>
    <dbReference type="NCBI Taxonomy" id="492"/>
    <lineage>
        <taxon>Bacteria</taxon>
        <taxon>Pseudomonadati</taxon>
        <taxon>Pseudomonadota</taxon>
        <taxon>Betaproteobacteria</taxon>
        <taxon>Neisseriales</taxon>
        <taxon>Neisseriaceae</taxon>
        <taxon>Neisseria</taxon>
    </lineage>
</organism>
<accession>A0A5P3MQX5</accession>